<sequence length="610" mass="71360">MSKDLNPSKIYDKLLPELVKKENIKEFLFEKISSMCNPYYKSRALYQLAEFYDEKSYELLNESFTLTKSIQEPILKFQVLEKIFDIVHYKEVKHKLFIQQIVDELVLTLDNIKNLYDRIIASIRLSFYGSREFRKRYLTIAIETLIKMNEDDDKIKLIIKLKSLINIYDDLRINLNEIIDSLKNKTHYYFVNSYYGRILFNEKLHTEKLENDHGKMEIEVDSKYIDLQALFLLFGQLNDTKLVTNMTESLDQLWINLFQDTNNQSNIEKILKIGLNTELFLTPQAAIVIDELVRKGKEDIISILFPYIIKPSNEVLPTVQRCICIVEKLYFIGQDVVIMDFILNKVCELTNINDETYFEILESKVISEISVRVEDLSQNNYGQISYIGRCNFYVSTNLNERTLNMLNNISINIVIMENLIKWLIQKMASFKSFDNTMFSLMISDCLLSLVSACVQKEDYLYRKITNSPNFNKNHMIKLLENMLNNHPYFPARGNAFILLSAMDQSDHKVIINAMNTLLDENLVKEYSIIGIPLIHLSPNEFIDDLLESLKTESAIKAYEILKIFTQFALNEKIDVNSKSKIINYLVKEIGELKSKKPVSYYYSIYSNIGK</sequence>
<dbReference type="EMBL" id="CAJOBA010042034">
    <property type="protein sequence ID" value="CAF4125428.1"/>
    <property type="molecule type" value="Genomic_DNA"/>
</dbReference>
<proteinExistence type="predicted"/>
<dbReference type="EMBL" id="CAJNOK010020437">
    <property type="protein sequence ID" value="CAF1316436.1"/>
    <property type="molecule type" value="Genomic_DNA"/>
</dbReference>
<organism evidence="1 3">
    <name type="scientific">Didymodactylos carnosus</name>
    <dbReference type="NCBI Taxonomy" id="1234261"/>
    <lineage>
        <taxon>Eukaryota</taxon>
        <taxon>Metazoa</taxon>
        <taxon>Spiralia</taxon>
        <taxon>Gnathifera</taxon>
        <taxon>Rotifera</taxon>
        <taxon>Eurotatoria</taxon>
        <taxon>Bdelloidea</taxon>
        <taxon>Philodinida</taxon>
        <taxon>Philodinidae</taxon>
        <taxon>Didymodactylos</taxon>
    </lineage>
</organism>
<name>A0A8S2F1Q1_9BILA</name>
<protein>
    <submittedName>
        <fullName evidence="1">Uncharacterized protein</fullName>
    </submittedName>
</protein>
<comment type="caution">
    <text evidence="1">The sequence shown here is derived from an EMBL/GenBank/DDBJ whole genome shotgun (WGS) entry which is preliminary data.</text>
</comment>
<evidence type="ECO:0000313" key="1">
    <source>
        <dbReference type="EMBL" id="CAF1316436.1"/>
    </source>
</evidence>
<dbReference type="Proteomes" id="UP000677228">
    <property type="component" value="Unassembled WGS sequence"/>
</dbReference>
<evidence type="ECO:0000313" key="2">
    <source>
        <dbReference type="EMBL" id="CAF4125428.1"/>
    </source>
</evidence>
<accession>A0A8S2F1Q1</accession>
<dbReference type="AlphaFoldDB" id="A0A8S2F1Q1"/>
<reference evidence="1" key="1">
    <citation type="submission" date="2021-02" db="EMBL/GenBank/DDBJ databases">
        <authorList>
            <person name="Nowell W R."/>
        </authorList>
    </citation>
    <scope>NUCLEOTIDE SEQUENCE</scope>
</reference>
<dbReference type="Proteomes" id="UP000682733">
    <property type="component" value="Unassembled WGS sequence"/>
</dbReference>
<gene>
    <name evidence="1" type="ORF">OVA965_LOCUS29233</name>
    <name evidence="2" type="ORF">TMI583_LOCUS29998</name>
</gene>
<evidence type="ECO:0000313" key="3">
    <source>
        <dbReference type="Proteomes" id="UP000677228"/>
    </source>
</evidence>